<gene>
    <name evidence="2" type="ORF">DNG_01684</name>
</gene>
<comment type="caution">
    <text evidence="2">The sequence shown here is derived from an EMBL/GenBank/DDBJ whole genome shotgun (WGS) entry which is preliminary data.</text>
</comment>
<dbReference type="InterPro" id="IPR032710">
    <property type="entry name" value="NTF2-like_dom_sf"/>
</dbReference>
<dbReference type="GO" id="GO:0004497">
    <property type="term" value="F:monooxygenase activity"/>
    <property type="evidence" value="ECO:0007669"/>
    <property type="project" value="UniProtKB-KW"/>
</dbReference>
<dbReference type="Pfam" id="PF13738">
    <property type="entry name" value="Pyr_redox_3"/>
    <property type="match status" value="1"/>
</dbReference>
<dbReference type="InterPro" id="IPR050982">
    <property type="entry name" value="Auxin_biosynth/cation_transpt"/>
</dbReference>
<keyword evidence="1" id="KW-0560">Oxidoreductase</keyword>
<keyword evidence="2" id="KW-0503">Monooxygenase</keyword>
<name>A0AAE8MS24_9PEZI</name>
<dbReference type="GO" id="GO:0050660">
    <property type="term" value="F:flavin adenine dinucleotide binding"/>
    <property type="evidence" value="ECO:0007669"/>
    <property type="project" value="TreeGrafter"/>
</dbReference>
<evidence type="ECO:0000256" key="1">
    <source>
        <dbReference type="ARBA" id="ARBA00023002"/>
    </source>
</evidence>
<dbReference type="PANTHER" id="PTHR43539:SF68">
    <property type="entry name" value="FLAVIN-BINDING MONOOXYGENASE-LIKE PROTEIN (AFU_ORTHOLOGUE AFUA_4G09220)"/>
    <property type="match status" value="1"/>
</dbReference>
<dbReference type="EMBL" id="ONZQ02000002">
    <property type="protein sequence ID" value="SPN98639.1"/>
    <property type="molecule type" value="Genomic_DNA"/>
</dbReference>
<keyword evidence="3" id="KW-1185">Reference proteome</keyword>
<dbReference type="PANTHER" id="PTHR43539">
    <property type="entry name" value="FLAVIN-BINDING MONOOXYGENASE-LIKE PROTEIN (AFU_ORTHOLOGUE AFUA_4G09220)"/>
    <property type="match status" value="1"/>
</dbReference>
<dbReference type="InterPro" id="IPR036188">
    <property type="entry name" value="FAD/NAD-bd_sf"/>
</dbReference>
<evidence type="ECO:0000313" key="2">
    <source>
        <dbReference type="EMBL" id="SPN98639.1"/>
    </source>
</evidence>
<dbReference type="Gene3D" id="3.50.50.60">
    <property type="entry name" value="FAD/NAD(P)-binding domain"/>
    <property type="match status" value="1"/>
</dbReference>
<dbReference type="AlphaFoldDB" id="A0AAE8MS24"/>
<evidence type="ECO:0000313" key="3">
    <source>
        <dbReference type="Proteomes" id="UP001187682"/>
    </source>
</evidence>
<accession>A0AAE8MS24</accession>
<sequence length="632" mass="69223">MATAATLPAQTSQATQGSFNIPIAKFPTPRESTPVDATKVASDVVEAINSAIAKKDYGAIASLFFDGGFWRDHLALTWEFRTVQGPAAILDFLQKAASSSDGFRLSKVEVDSSTPVRAPTIGPLDPEGKVLGIRFFTNLDTVIGRGQGVMALAEVDGVWKIFSAYTSLRELKGHEEGINARRPVGVQHGGLPGRTNWADRRKLAAEFKDGSEPAVFIIGAGQAGLTAAARLKAIGVDTLVIDQNDRIGDNWRKRYHQLVLHDSVWYDHMPYIPFPPQWPIFTPKDKLAEFFEAYATLLELNVWTRTDLVSTEWNEEKGSWTVVVNRRKADGTSETRTFHPRHIVQATGHSGKKNMPEIKGLETFKGDRICHSSEFSGAREGTTGKKAVVIGCCNSAHDIAQDFLENGYEVTMVQRSSTCVVSSKAIMDGLKGSYDEGGPPVDDTDLFVHGMPSSVLKALHLGVAKMQAGTDAELHAGLEKAGFRLDHGPDGSGLFLKYFQRGGGYYIDVGASQLIIDGKIKIKQGQEIAEILPHGLKFADGSELEADEVILATGYQNMRSQTRAMFGNEVADRIGDVWGFNEEGEMRTIWQRSGHPGLWLHGGNLALCRFYSRFLALHIKALEEGVVKYEDL</sequence>
<protein>
    <submittedName>
        <fullName evidence="2">Probable flavin-containing monooxygenase</fullName>
    </submittedName>
</protein>
<reference evidence="2" key="1">
    <citation type="submission" date="2018-03" db="EMBL/GenBank/DDBJ databases">
        <authorList>
            <person name="Guldener U."/>
        </authorList>
    </citation>
    <scope>NUCLEOTIDE SEQUENCE</scope>
</reference>
<organism evidence="2 3">
    <name type="scientific">Cephalotrichum gorgonifer</name>
    <dbReference type="NCBI Taxonomy" id="2041049"/>
    <lineage>
        <taxon>Eukaryota</taxon>
        <taxon>Fungi</taxon>
        <taxon>Dikarya</taxon>
        <taxon>Ascomycota</taxon>
        <taxon>Pezizomycotina</taxon>
        <taxon>Sordariomycetes</taxon>
        <taxon>Hypocreomycetidae</taxon>
        <taxon>Microascales</taxon>
        <taxon>Microascaceae</taxon>
        <taxon>Cephalotrichum</taxon>
    </lineage>
</organism>
<dbReference type="SUPFAM" id="SSF54427">
    <property type="entry name" value="NTF2-like"/>
    <property type="match status" value="1"/>
</dbReference>
<proteinExistence type="predicted"/>
<dbReference type="Proteomes" id="UP001187682">
    <property type="component" value="Unassembled WGS sequence"/>
</dbReference>
<dbReference type="SUPFAM" id="SSF51905">
    <property type="entry name" value="FAD/NAD(P)-binding domain"/>
    <property type="match status" value="1"/>
</dbReference>